<accession>A0A1W6ZUM4</accession>
<protein>
    <submittedName>
        <fullName evidence="1">Uncharacterized protein</fullName>
    </submittedName>
</protein>
<evidence type="ECO:0000313" key="1">
    <source>
        <dbReference type="EMBL" id="ARQ00465.1"/>
    </source>
</evidence>
<keyword evidence="2" id="KW-1185">Reference proteome</keyword>
<sequence>MMSSMIQHMALRTAFSFLLLLGIAAPAHAQSGDTAIIDRKDIPPAVTAQVTCGTEPESITRRPFAGGFVFAWVCPGNNANYIQALVFARNESGEGATLLRFPQPPRKGEAAEELSNIRWDAKARIVSQLFVDPESRICRSEARWHLNGTPPNPSLMYWRETRDCAGKGGWKVLVNNGGR</sequence>
<dbReference type="RefSeq" id="WP_086088860.1">
    <property type="nucleotide sequence ID" value="NZ_CP021112.1"/>
</dbReference>
<evidence type="ECO:0000313" key="2">
    <source>
        <dbReference type="Proteomes" id="UP000194137"/>
    </source>
</evidence>
<reference evidence="1 2" key="1">
    <citation type="submission" date="2017-05" db="EMBL/GenBank/DDBJ databases">
        <title>Full genome sequence of Pseudorhodoplanes sinuspersici.</title>
        <authorList>
            <person name="Dastgheib S.M.M."/>
            <person name="Shavandi M."/>
            <person name="Tirandaz H."/>
        </authorList>
    </citation>
    <scope>NUCLEOTIDE SEQUENCE [LARGE SCALE GENOMIC DNA]</scope>
    <source>
        <strain evidence="1 2">RIPI110</strain>
    </source>
</reference>
<dbReference type="AlphaFoldDB" id="A0A1W6ZUM4"/>
<dbReference type="EMBL" id="CP021112">
    <property type="protein sequence ID" value="ARQ00465.1"/>
    <property type="molecule type" value="Genomic_DNA"/>
</dbReference>
<gene>
    <name evidence="1" type="ORF">CAK95_16290</name>
</gene>
<dbReference type="KEGG" id="psin:CAK95_16290"/>
<dbReference type="Proteomes" id="UP000194137">
    <property type="component" value="Chromosome"/>
</dbReference>
<organism evidence="1 2">
    <name type="scientific">Pseudorhodoplanes sinuspersici</name>
    <dbReference type="NCBI Taxonomy" id="1235591"/>
    <lineage>
        <taxon>Bacteria</taxon>
        <taxon>Pseudomonadati</taxon>
        <taxon>Pseudomonadota</taxon>
        <taxon>Alphaproteobacteria</taxon>
        <taxon>Hyphomicrobiales</taxon>
        <taxon>Pseudorhodoplanes</taxon>
    </lineage>
</organism>
<proteinExistence type="predicted"/>
<name>A0A1W6ZUM4_9HYPH</name>